<dbReference type="EMBL" id="MU275938">
    <property type="protein sequence ID" value="KAI0045943.1"/>
    <property type="molecule type" value="Genomic_DNA"/>
</dbReference>
<reference evidence="1" key="1">
    <citation type="submission" date="2021-02" db="EMBL/GenBank/DDBJ databases">
        <authorList>
            <consortium name="DOE Joint Genome Institute"/>
            <person name="Ahrendt S."/>
            <person name="Looney B.P."/>
            <person name="Miyauchi S."/>
            <person name="Morin E."/>
            <person name="Drula E."/>
            <person name="Courty P.E."/>
            <person name="Chicoki N."/>
            <person name="Fauchery L."/>
            <person name="Kohler A."/>
            <person name="Kuo A."/>
            <person name="Labutti K."/>
            <person name="Pangilinan J."/>
            <person name="Lipzen A."/>
            <person name="Riley R."/>
            <person name="Andreopoulos W."/>
            <person name="He G."/>
            <person name="Johnson J."/>
            <person name="Barry K.W."/>
            <person name="Grigoriev I.V."/>
            <person name="Nagy L."/>
            <person name="Hibbett D."/>
            <person name="Henrissat B."/>
            <person name="Matheny P.B."/>
            <person name="Labbe J."/>
            <person name="Martin F."/>
        </authorList>
    </citation>
    <scope>NUCLEOTIDE SEQUENCE</scope>
    <source>
        <strain evidence="1">FP105234-sp</strain>
    </source>
</reference>
<reference evidence="1" key="2">
    <citation type="journal article" date="2022" name="New Phytol.">
        <title>Evolutionary transition to the ectomycorrhizal habit in the genomes of a hyperdiverse lineage of mushroom-forming fungi.</title>
        <authorList>
            <person name="Looney B."/>
            <person name="Miyauchi S."/>
            <person name="Morin E."/>
            <person name="Drula E."/>
            <person name="Courty P.E."/>
            <person name="Kohler A."/>
            <person name="Kuo A."/>
            <person name="LaButti K."/>
            <person name="Pangilinan J."/>
            <person name="Lipzen A."/>
            <person name="Riley R."/>
            <person name="Andreopoulos W."/>
            <person name="He G."/>
            <person name="Johnson J."/>
            <person name="Nolan M."/>
            <person name="Tritt A."/>
            <person name="Barry K.W."/>
            <person name="Grigoriev I.V."/>
            <person name="Nagy L.G."/>
            <person name="Hibbett D."/>
            <person name="Henrissat B."/>
            <person name="Matheny P.B."/>
            <person name="Labbe J."/>
            <person name="Martin F.M."/>
        </authorList>
    </citation>
    <scope>NUCLEOTIDE SEQUENCE</scope>
    <source>
        <strain evidence="1">FP105234-sp</strain>
    </source>
</reference>
<feature type="non-terminal residue" evidence="1">
    <location>
        <position position="1"/>
    </location>
</feature>
<name>A0ACB8RPA5_9AGAM</name>
<dbReference type="Proteomes" id="UP000814033">
    <property type="component" value="Unassembled WGS sequence"/>
</dbReference>
<proteinExistence type="predicted"/>
<accession>A0ACB8RPA5</accession>
<gene>
    <name evidence="1" type="ORF">FA95DRAFT_1455957</name>
</gene>
<comment type="caution">
    <text evidence="1">The sequence shown here is derived from an EMBL/GenBank/DDBJ whole genome shotgun (WGS) entry which is preliminary data.</text>
</comment>
<sequence>LSSTLSTARGFHTTSLTRLSLSHSPGPSSCTLHVLHTLPALLFADPYELAHHAHTYAFHLYGPHNLELPAFALDADRSALVLDVQVPERVEQDTVLELAVPLHLRYAAPAQGGEESAFVDVTLAPPTAFWACNTSSMSPCRALSSFADLSAASSPVPSALQSYASLPVFEGRELAFHILPAASGAGLVPQTVSIPVGHLNDVAFVEFSTIAVVVLCVVYL</sequence>
<evidence type="ECO:0000313" key="1">
    <source>
        <dbReference type="EMBL" id="KAI0045943.1"/>
    </source>
</evidence>
<protein>
    <submittedName>
        <fullName evidence="1">Uncharacterized protein</fullName>
    </submittedName>
</protein>
<keyword evidence="2" id="KW-1185">Reference proteome</keyword>
<evidence type="ECO:0000313" key="2">
    <source>
        <dbReference type="Proteomes" id="UP000814033"/>
    </source>
</evidence>
<organism evidence="1 2">
    <name type="scientific">Auriscalpium vulgare</name>
    <dbReference type="NCBI Taxonomy" id="40419"/>
    <lineage>
        <taxon>Eukaryota</taxon>
        <taxon>Fungi</taxon>
        <taxon>Dikarya</taxon>
        <taxon>Basidiomycota</taxon>
        <taxon>Agaricomycotina</taxon>
        <taxon>Agaricomycetes</taxon>
        <taxon>Russulales</taxon>
        <taxon>Auriscalpiaceae</taxon>
        <taxon>Auriscalpium</taxon>
    </lineage>
</organism>
<feature type="non-terminal residue" evidence="1">
    <location>
        <position position="220"/>
    </location>
</feature>